<evidence type="ECO:0000313" key="8">
    <source>
        <dbReference type="Proteomes" id="UP000515158"/>
    </source>
</evidence>
<reference evidence="9" key="1">
    <citation type="submission" date="2025-08" db="UniProtKB">
        <authorList>
            <consortium name="RefSeq"/>
        </authorList>
    </citation>
    <scope>IDENTIFICATION</scope>
    <source>
        <tissue evidence="9">Total insect</tissue>
    </source>
</reference>
<dbReference type="PANTHER" id="PTHR11266">
    <property type="entry name" value="PEROXISOMAL MEMBRANE PROTEIN 2, PXMP2 MPV17"/>
    <property type="match status" value="1"/>
</dbReference>
<evidence type="ECO:0000256" key="3">
    <source>
        <dbReference type="ARBA" id="ARBA00022692"/>
    </source>
</evidence>
<evidence type="ECO:0000256" key="2">
    <source>
        <dbReference type="ARBA" id="ARBA00006824"/>
    </source>
</evidence>
<dbReference type="FunCoup" id="A0A6P8Y875">
    <property type="interactions" value="359"/>
</dbReference>
<dbReference type="GO" id="GO:0015267">
    <property type="term" value="F:channel activity"/>
    <property type="evidence" value="ECO:0007669"/>
    <property type="project" value="TreeGrafter"/>
</dbReference>
<dbReference type="GO" id="GO:1901858">
    <property type="term" value="P:regulation of mitochondrial DNA metabolic process"/>
    <property type="evidence" value="ECO:0007669"/>
    <property type="project" value="TreeGrafter"/>
</dbReference>
<dbReference type="InterPro" id="IPR007248">
    <property type="entry name" value="Mpv17_PMP22"/>
</dbReference>
<gene>
    <name evidence="9" type="primary">LOC117640137</name>
</gene>
<accession>A0A6P8Y875</accession>
<comment type="subcellular location">
    <subcellularLocation>
        <location evidence="1">Membrane</location>
        <topology evidence="1">Multi-pass membrane protein</topology>
    </subcellularLocation>
</comment>
<dbReference type="AlphaFoldDB" id="A0A6P8Y875"/>
<evidence type="ECO:0000256" key="5">
    <source>
        <dbReference type="ARBA" id="ARBA00023136"/>
    </source>
</evidence>
<name>A0A6P8Y875_THRPL</name>
<dbReference type="GO" id="GO:0016020">
    <property type="term" value="C:membrane"/>
    <property type="evidence" value="ECO:0007669"/>
    <property type="project" value="UniProtKB-SubCell"/>
</dbReference>
<dbReference type="RefSeq" id="XP_034232291.1">
    <property type="nucleotide sequence ID" value="XM_034376400.1"/>
</dbReference>
<dbReference type="GeneID" id="117640137"/>
<dbReference type="GO" id="GO:0005739">
    <property type="term" value="C:mitochondrion"/>
    <property type="evidence" value="ECO:0007669"/>
    <property type="project" value="TreeGrafter"/>
</dbReference>
<proteinExistence type="inferred from homology"/>
<sequence length="189" mass="21164">MRALLSLYQNAIRRYPMGSQAVQTGILMATGDVVAQTVIDKRKLIELDLGRVARFGAIGTCLVGPSLFTWYGFMERRIGAAGTQALLKKVCADQLLFAPSFIVILLSTIGFSQGLNAKQVQDQLVSTYPDVLINNYKLWPAVQLFNFYLTPFQYRVLVVQIVAIFWNTYLSWRTNSSQSGAVEQEKKSL</sequence>
<keyword evidence="4 7" id="KW-1133">Transmembrane helix</keyword>
<evidence type="ECO:0000256" key="6">
    <source>
        <dbReference type="ARBA" id="ARBA00049743"/>
    </source>
</evidence>
<organism evidence="9">
    <name type="scientific">Thrips palmi</name>
    <name type="common">Melon thrips</name>
    <dbReference type="NCBI Taxonomy" id="161013"/>
    <lineage>
        <taxon>Eukaryota</taxon>
        <taxon>Metazoa</taxon>
        <taxon>Ecdysozoa</taxon>
        <taxon>Arthropoda</taxon>
        <taxon>Hexapoda</taxon>
        <taxon>Insecta</taxon>
        <taxon>Pterygota</taxon>
        <taxon>Neoptera</taxon>
        <taxon>Paraneoptera</taxon>
        <taxon>Thysanoptera</taxon>
        <taxon>Terebrantia</taxon>
        <taxon>Thripoidea</taxon>
        <taxon>Thripidae</taxon>
        <taxon>Thrips</taxon>
    </lineage>
</organism>
<evidence type="ECO:0000313" key="9">
    <source>
        <dbReference type="RefSeq" id="XP_034232291.1"/>
    </source>
</evidence>
<evidence type="ECO:0000256" key="7">
    <source>
        <dbReference type="RuleBase" id="RU363053"/>
    </source>
</evidence>
<dbReference type="PANTHER" id="PTHR11266:SF17">
    <property type="entry name" value="PROTEIN MPV17"/>
    <property type="match status" value="1"/>
</dbReference>
<dbReference type="Pfam" id="PF04117">
    <property type="entry name" value="Mpv17_PMP22"/>
    <property type="match status" value="1"/>
</dbReference>
<evidence type="ECO:0000256" key="4">
    <source>
        <dbReference type="ARBA" id="ARBA00022989"/>
    </source>
</evidence>
<feature type="transmembrane region" description="Helical" evidence="7">
    <location>
        <begin position="95"/>
        <end position="115"/>
    </location>
</feature>
<protein>
    <recommendedName>
        <fullName evidence="6">Mitochondrial inner membrane protein Mpv17</fullName>
    </recommendedName>
</protein>
<evidence type="ECO:0000256" key="1">
    <source>
        <dbReference type="ARBA" id="ARBA00004141"/>
    </source>
</evidence>
<dbReference type="Proteomes" id="UP000515158">
    <property type="component" value="Unplaced"/>
</dbReference>
<dbReference type="InParanoid" id="A0A6P8Y875"/>
<feature type="transmembrane region" description="Helical" evidence="7">
    <location>
        <begin position="152"/>
        <end position="170"/>
    </location>
</feature>
<comment type="similarity">
    <text evidence="2 7">Belongs to the peroxisomal membrane protein PXMP2/4 family.</text>
</comment>
<feature type="transmembrane region" description="Helical" evidence="7">
    <location>
        <begin position="52"/>
        <end position="74"/>
    </location>
</feature>
<dbReference type="KEGG" id="tpal:117640137"/>
<keyword evidence="3 7" id="KW-0812">Transmembrane</keyword>
<dbReference type="OrthoDB" id="430207at2759"/>
<keyword evidence="5 7" id="KW-0472">Membrane</keyword>
<keyword evidence="8" id="KW-1185">Reference proteome</keyword>